<sequence length="279" mass="31378">MENPSLFSISLSSSQGEDEYNTDRLLFEYSFRRRQAPYGSMLTNIEIDPEGSYIYITDTSIIANEPGLVIYDARFNLSWRVLNGDVSVSMETRLEMGVNESPVLLWGFFPVKINVYSLALSHDGNWLYFGSSTSGTIWRIHTSHLHRHGMKDEERVKEIQIASAKPLSAGMAMDDHGNIYVTSIEESALIKIENADERAQGSPEQKRSASGLSLLARLPELMNWPDGIVQAHNGSSILIACSGIHEHLRFYPSRDNDKSDFFRIIELKLGAHHASLEKV</sequence>
<dbReference type="AlphaFoldDB" id="A0A7S2BS79"/>
<dbReference type="PANTHER" id="PTHR10009:SF18">
    <property type="entry name" value="PROTEIN YELLOW-LIKE PROTEIN"/>
    <property type="match status" value="1"/>
</dbReference>
<gene>
    <name evidence="4" type="ORF">DSPE1174_LOCUS9684</name>
</gene>
<reference evidence="4" key="1">
    <citation type="submission" date="2021-01" db="EMBL/GenBank/DDBJ databases">
        <authorList>
            <person name="Corre E."/>
            <person name="Pelletier E."/>
            <person name="Niang G."/>
            <person name="Scheremetjew M."/>
            <person name="Finn R."/>
            <person name="Kale V."/>
            <person name="Holt S."/>
            <person name="Cochrane G."/>
            <person name="Meng A."/>
            <person name="Brown T."/>
            <person name="Cohen L."/>
        </authorList>
    </citation>
    <scope>NUCLEOTIDE SEQUENCE</scope>
    <source>
        <strain evidence="4">CCMP1381</strain>
    </source>
</reference>
<dbReference type="EMBL" id="HBGS01018501">
    <property type="protein sequence ID" value="CAD9405358.1"/>
    <property type="molecule type" value="Transcribed_RNA"/>
</dbReference>
<protein>
    <recommendedName>
        <fullName evidence="5">SMP-30/Gluconolactonase/LRE-like region domain-containing protein</fullName>
    </recommendedName>
</protein>
<evidence type="ECO:0000256" key="3">
    <source>
        <dbReference type="ARBA" id="ARBA00022525"/>
    </source>
</evidence>
<dbReference type="InterPro" id="IPR017996">
    <property type="entry name" value="MRJP/yellow-related"/>
</dbReference>
<evidence type="ECO:0000256" key="2">
    <source>
        <dbReference type="ARBA" id="ARBA00009127"/>
    </source>
</evidence>
<evidence type="ECO:0000256" key="1">
    <source>
        <dbReference type="ARBA" id="ARBA00004613"/>
    </source>
</evidence>
<comment type="subcellular location">
    <subcellularLocation>
        <location evidence="1">Secreted</location>
    </subcellularLocation>
</comment>
<evidence type="ECO:0000313" key="4">
    <source>
        <dbReference type="EMBL" id="CAD9405358.1"/>
    </source>
</evidence>
<dbReference type="Pfam" id="PF03022">
    <property type="entry name" value="MRJP"/>
    <property type="match status" value="1"/>
</dbReference>
<keyword evidence="3" id="KW-0964">Secreted</keyword>
<accession>A0A7S2BS79</accession>
<proteinExistence type="inferred from homology"/>
<name>A0A7S2BS79_9STRA</name>
<dbReference type="PANTHER" id="PTHR10009">
    <property type="entry name" value="PROTEIN YELLOW-RELATED"/>
    <property type="match status" value="1"/>
</dbReference>
<dbReference type="GO" id="GO:0005576">
    <property type="term" value="C:extracellular region"/>
    <property type="evidence" value="ECO:0007669"/>
    <property type="project" value="UniProtKB-SubCell"/>
</dbReference>
<organism evidence="4">
    <name type="scientific">Octactis speculum</name>
    <dbReference type="NCBI Taxonomy" id="3111310"/>
    <lineage>
        <taxon>Eukaryota</taxon>
        <taxon>Sar</taxon>
        <taxon>Stramenopiles</taxon>
        <taxon>Ochrophyta</taxon>
        <taxon>Dictyochophyceae</taxon>
        <taxon>Dictyochales</taxon>
        <taxon>Dictyochaceae</taxon>
        <taxon>Octactis</taxon>
    </lineage>
</organism>
<dbReference type="Gene3D" id="2.120.10.30">
    <property type="entry name" value="TolB, C-terminal domain"/>
    <property type="match status" value="1"/>
</dbReference>
<comment type="similarity">
    <text evidence="2">Belongs to the major royal jelly protein family.</text>
</comment>
<dbReference type="InterPro" id="IPR011042">
    <property type="entry name" value="6-blade_b-propeller_TolB-like"/>
</dbReference>
<dbReference type="SUPFAM" id="SSF63825">
    <property type="entry name" value="YWTD domain"/>
    <property type="match status" value="1"/>
</dbReference>
<evidence type="ECO:0008006" key="5">
    <source>
        <dbReference type="Google" id="ProtNLM"/>
    </source>
</evidence>